<dbReference type="Pfam" id="PF00356">
    <property type="entry name" value="LacI"/>
    <property type="match status" value="1"/>
</dbReference>
<dbReference type="CDD" id="cd06267">
    <property type="entry name" value="PBP1_LacI_sugar_binding-like"/>
    <property type="match status" value="1"/>
</dbReference>
<keyword evidence="2" id="KW-0238">DNA-binding</keyword>
<keyword evidence="1" id="KW-0805">Transcription regulation</keyword>
<dbReference type="SUPFAM" id="SSF47413">
    <property type="entry name" value="lambda repressor-like DNA-binding domains"/>
    <property type="match status" value="1"/>
</dbReference>
<reference evidence="5 6" key="1">
    <citation type="submission" date="2016-04" db="EMBL/GenBank/DDBJ databases">
        <title>ATOL: Assembling a taxonomically balanced genome-scale reconstruction of the evolutionary history of the Enterobacteriaceae.</title>
        <authorList>
            <person name="Plunkett G.III."/>
            <person name="Neeno-Eckwall E.C."/>
            <person name="Glasner J.D."/>
            <person name="Perna N.T."/>
        </authorList>
    </citation>
    <scope>NUCLEOTIDE SEQUENCE [LARGE SCALE GENOMIC DNA]</scope>
    <source>
        <strain evidence="5 6">ATCC 51602</strain>
    </source>
</reference>
<dbReference type="SMART" id="SM00354">
    <property type="entry name" value="HTH_LACI"/>
    <property type="match status" value="1"/>
</dbReference>
<dbReference type="InterPro" id="IPR046335">
    <property type="entry name" value="LacI/GalR-like_sensor"/>
</dbReference>
<dbReference type="Gene3D" id="3.40.50.2300">
    <property type="match status" value="2"/>
</dbReference>
<accession>A0ABX2W606</accession>
<sequence>MKESEMTKPVRIRDIAQACGVSLGAVSRALKGQPGLREETRLRIISAAQQQGYDFSRLRSDKIKRVLFLLHRQHNISRALPFYSQLLLGIEDLCRDQGIALSFLSIGPGDAVSEQAMLHQPDALICAGFFEPELLGLLQQMKLPMVLVDLWAPGLPCVNPDNTQGGYLATRHLIEQGRKGIAFLASTLSHYSIRQREKGYRQALYEARLLMPPEYEAIASPSLDTEQALVDAVNDLLDLPEPPDAIFAYNDAAALVVLQVCAQRGLRVPQDVALVGFDDIDSAAWSNPPLTTIAVDKQQLGREALALLLEDTQEENKLLPVSLIKRSSSGG</sequence>
<dbReference type="InterPro" id="IPR000843">
    <property type="entry name" value="HTH_LacI"/>
</dbReference>
<dbReference type="CDD" id="cd01392">
    <property type="entry name" value="HTH_LacI"/>
    <property type="match status" value="1"/>
</dbReference>
<dbReference type="EMBL" id="LXEQ01000048">
    <property type="protein sequence ID" value="OAT25979.1"/>
    <property type="molecule type" value="Genomic_DNA"/>
</dbReference>
<dbReference type="SUPFAM" id="SSF53822">
    <property type="entry name" value="Periplasmic binding protein-like I"/>
    <property type="match status" value="1"/>
</dbReference>
<evidence type="ECO:0000256" key="3">
    <source>
        <dbReference type="ARBA" id="ARBA00023163"/>
    </source>
</evidence>
<dbReference type="PROSITE" id="PS50932">
    <property type="entry name" value="HTH_LACI_2"/>
    <property type="match status" value="1"/>
</dbReference>
<evidence type="ECO:0000256" key="2">
    <source>
        <dbReference type="ARBA" id="ARBA00023125"/>
    </source>
</evidence>
<name>A0ABX2W606_9ENTR</name>
<dbReference type="InterPro" id="IPR010982">
    <property type="entry name" value="Lambda_DNA-bd_dom_sf"/>
</dbReference>
<keyword evidence="6" id="KW-1185">Reference proteome</keyword>
<dbReference type="Gene3D" id="1.10.260.40">
    <property type="entry name" value="lambda repressor-like DNA-binding domains"/>
    <property type="match status" value="1"/>
</dbReference>
<dbReference type="PANTHER" id="PTHR30146:SF109">
    <property type="entry name" value="HTH-TYPE TRANSCRIPTIONAL REGULATOR GALS"/>
    <property type="match status" value="1"/>
</dbReference>
<evidence type="ECO:0000259" key="4">
    <source>
        <dbReference type="PROSITE" id="PS50932"/>
    </source>
</evidence>
<organism evidence="5 6">
    <name type="scientific">Buttiauxella ferragutiae ATCC 51602</name>
    <dbReference type="NCBI Taxonomy" id="1354252"/>
    <lineage>
        <taxon>Bacteria</taxon>
        <taxon>Pseudomonadati</taxon>
        <taxon>Pseudomonadota</taxon>
        <taxon>Gammaproteobacteria</taxon>
        <taxon>Enterobacterales</taxon>
        <taxon>Enterobacteriaceae</taxon>
        <taxon>Buttiauxella</taxon>
    </lineage>
</organism>
<gene>
    <name evidence="5" type="ORF">M976_03271</name>
</gene>
<dbReference type="InterPro" id="IPR028082">
    <property type="entry name" value="Peripla_BP_I"/>
</dbReference>
<keyword evidence="3" id="KW-0804">Transcription</keyword>
<dbReference type="PANTHER" id="PTHR30146">
    <property type="entry name" value="LACI-RELATED TRANSCRIPTIONAL REPRESSOR"/>
    <property type="match status" value="1"/>
</dbReference>
<protein>
    <submittedName>
        <fullName evidence="5">LacI family transcriptional regulator</fullName>
    </submittedName>
</protein>
<dbReference type="Pfam" id="PF13377">
    <property type="entry name" value="Peripla_BP_3"/>
    <property type="match status" value="1"/>
</dbReference>
<dbReference type="Proteomes" id="UP000078407">
    <property type="component" value="Unassembled WGS sequence"/>
</dbReference>
<evidence type="ECO:0000256" key="1">
    <source>
        <dbReference type="ARBA" id="ARBA00023015"/>
    </source>
</evidence>
<proteinExistence type="predicted"/>
<evidence type="ECO:0000313" key="6">
    <source>
        <dbReference type="Proteomes" id="UP000078407"/>
    </source>
</evidence>
<comment type="caution">
    <text evidence="5">The sequence shown here is derived from an EMBL/GenBank/DDBJ whole genome shotgun (WGS) entry which is preliminary data.</text>
</comment>
<evidence type="ECO:0000313" key="5">
    <source>
        <dbReference type="EMBL" id="OAT25979.1"/>
    </source>
</evidence>
<feature type="domain" description="HTH lacI-type" evidence="4">
    <location>
        <begin position="10"/>
        <end position="64"/>
    </location>
</feature>